<accession>A0ABY2KLQ2</accession>
<organism evidence="2 3">
    <name type="scientific">Pseudotabrizicola sediminis</name>
    <dbReference type="NCBI Taxonomy" id="2486418"/>
    <lineage>
        <taxon>Bacteria</taxon>
        <taxon>Pseudomonadati</taxon>
        <taxon>Pseudomonadota</taxon>
        <taxon>Alphaproteobacteria</taxon>
        <taxon>Rhodobacterales</taxon>
        <taxon>Paracoccaceae</taxon>
        <taxon>Pseudotabrizicola</taxon>
    </lineage>
</organism>
<feature type="chain" id="PRO_5047114481" description="Outer membrane protein beta-barrel domain-containing protein" evidence="1">
    <location>
        <begin position="22"/>
        <end position="112"/>
    </location>
</feature>
<dbReference type="Proteomes" id="UP000297741">
    <property type="component" value="Unassembled WGS sequence"/>
</dbReference>
<dbReference type="RefSeq" id="WP_135430220.1">
    <property type="nucleotide sequence ID" value="NZ_RPEM01000005.1"/>
</dbReference>
<keyword evidence="3" id="KW-1185">Reference proteome</keyword>
<dbReference type="EMBL" id="RPEM01000005">
    <property type="protein sequence ID" value="TGD43435.1"/>
    <property type="molecule type" value="Genomic_DNA"/>
</dbReference>
<gene>
    <name evidence="2" type="ORF">EEB11_08420</name>
</gene>
<keyword evidence="1" id="KW-0732">Signal</keyword>
<comment type="caution">
    <text evidence="2">The sequence shown here is derived from an EMBL/GenBank/DDBJ whole genome shotgun (WGS) entry which is preliminary data.</text>
</comment>
<evidence type="ECO:0000313" key="3">
    <source>
        <dbReference type="Proteomes" id="UP000297741"/>
    </source>
</evidence>
<protein>
    <recommendedName>
        <fullName evidence="4">Outer membrane protein beta-barrel domain-containing protein</fullName>
    </recommendedName>
</protein>
<name>A0ABY2KLQ2_9RHOB</name>
<evidence type="ECO:0008006" key="4">
    <source>
        <dbReference type="Google" id="ProtNLM"/>
    </source>
</evidence>
<evidence type="ECO:0000256" key="1">
    <source>
        <dbReference type="SAM" id="SignalP"/>
    </source>
</evidence>
<feature type="signal peptide" evidence="1">
    <location>
        <begin position="1"/>
        <end position="21"/>
    </location>
</feature>
<sequence>MTNRFLTPLPLILALATPVAADPTVGLGLSFTWGGGSQGDTGVGLRVFSDDERKKFAGTVGVDFMLGSQTIRPNVGIAYLARDSYVGADVGFGLDGSGANVGIGLGLAADTK</sequence>
<proteinExistence type="predicted"/>
<evidence type="ECO:0000313" key="2">
    <source>
        <dbReference type="EMBL" id="TGD43435.1"/>
    </source>
</evidence>
<reference evidence="2 3" key="1">
    <citation type="submission" date="2018-11" db="EMBL/GenBank/DDBJ databases">
        <title>Tabrizicola sp. isolated from sediment of alpine lake.</title>
        <authorList>
            <person name="Liu Z."/>
        </authorList>
    </citation>
    <scope>NUCLEOTIDE SEQUENCE [LARGE SCALE GENOMIC DNA]</scope>
    <source>
        <strain evidence="2 3">DRYC-M-16</strain>
    </source>
</reference>